<keyword evidence="6" id="KW-0315">Glutamine amidotransferase</keyword>
<dbReference type="Pfam" id="PF01965">
    <property type="entry name" value="DJ-1_PfpI"/>
    <property type="match status" value="1"/>
</dbReference>
<keyword evidence="7" id="KW-1185">Reference proteome</keyword>
<proteinExistence type="inferred from homology"/>
<keyword evidence="4" id="KW-1133">Transmembrane helix</keyword>
<name>A0ABX0LF10_9BURK</name>
<evidence type="ECO:0000256" key="1">
    <source>
        <dbReference type="ARBA" id="ARBA00023016"/>
    </source>
</evidence>
<keyword evidence="1" id="KW-0346">Stress response</keyword>
<organism evidence="6 7">
    <name type="scientific">Massilia rubra</name>
    <dbReference type="NCBI Taxonomy" id="2607910"/>
    <lineage>
        <taxon>Bacteria</taxon>
        <taxon>Pseudomonadati</taxon>
        <taxon>Pseudomonadota</taxon>
        <taxon>Betaproteobacteria</taxon>
        <taxon>Burkholderiales</taxon>
        <taxon>Oxalobacteraceae</taxon>
        <taxon>Telluria group</taxon>
        <taxon>Massilia</taxon>
    </lineage>
</organism>
<evidence type="ECO:0000256" key="4">
    <source>
        <dbReference type="SAM" id="Phobius"/>
    </source>
</evidence>
<keyword evidence="4" id="KW-0812">Transmembrane</keyword>
<comment type="similarity">
    <text evidence="3">Belongs to the peptidase C56 family. HSP31-like subfamily.</text>
</comment>
<dbReference type="Gene3D" id="3.40.50.880">
    <property type="match status" value="1"/>
</dbReference>
<evidence type="ECO:0000313" key="6">
    <source>
        <dbReference type="EMBL" id="NHZ33401.1"/>
    </source>
</evidence>
<comment type="caution">
    <text evidence="6">The sequence shown here is derived from an EMBL/GenBank/DDBJ whole genome shotgun (WGS) entry which is preliminary data.</text>
</comment>
<dbReference type="InterPro" id="IPR029062">
    <property type="entry name" value="Class_I_gatase-like"/>
</dbReference>
<dbReference type="InterPro" id="IPR050325">
    <property type="entry name" value="Prot/Nucl_acid_deglycase"/>
</dbReference>
<dbReference type="CDD" id="cd03141">
    <property type="entry name" value="GATase1_Hsp31_like"/>
    <property type="match status" value="1"/>
</dbReference>
<evidence type="ECO:0000256" key="2">
    <source>
        <dbReference type="ARBA" id="ARBA00023239"/>
    </source>
</evidence>
<accession>A0ABX0LF10</accession>
<protein>
    <submittedName>
        <fullName evidence="6">Type 1 glutamine amidotransferase domain-containing protein</fullName>
    </submittedName>
</protein>
<dbReference type="EMBL" id="VUYU01000004">
    <property type="protein sequence ID" value="NHZ33401.1"/>
    <property type="molecule type" value="Genomic_DNA"/>
</dbReference>
<feature type="domain" description="DJ-1/PfpI" evidence="5">
    <location>
        <begin position="145"/>
        <end position="336"/>
    </location>
</feature>
<dbReference type="Proteomes" id="UP000785613">
    <property type="component" value="Unassembled WGS sequence"/>
</dbReference>
<reference evidence="6 7" key="1">
    <citation type="submission" date="2019-09" db="EMBL/GenBank/DDBJ databases">
        <title>Taxonomy of Antarctic Massilia spp.: description of Massilia rubra sp. nov., Massilia aquatica sp. nov., Massilia mucilaginosa sp. nov., Massilia frigida sp. nov. isolated from streams, lakes and regoliths.</title>
        <authorList>
            <person name="Holochova P."/>
            <person name="Sedlacek I."/>
            <person name="Kralova S."/>
            <person name="Maslanova I."/>
            <person name="Busse H.-J."/>
            <person name="Stankova E."/>
            <person name="Vrbovska V."/>
            <person name="Kovarovic V."/>
            <person name="Bartak M."/>
            <person name="Svec P."/>
            <person name="Pantucek R."/>
        </authorList>
    </citation>
    <scope>NUCLEOTIDE SEQUENCE [LARGE SCALE GENOMIC DNA]</scope>
    <source>
        <strain evidence="6 7">CCM 8692</strain>
    </source>
</reference>
<dbReference type="PANTHER" id="PTHR48094">
    <property type="entry name" value="PROTEIN/NUCLEIC ACID DEGLYCASE DJ-1-RELATED"/>
    <property type="match status" value="1"/>
</dbReference>
<feature type="transmembrane region" description="Helical" evidence="4">
    <location>
        <begin position="75"/>
        <end position="93"/>
    </location>
</feature>
<gene>
    <name evidence="6" type="ORF">F0185_07330</name>
</gene>
<evidence type="ECO:0000256" key="3">
    <source>
        <dbReference type="ARBA" id="ARBA00038493"/>
    </source>
</evidence>
<evidence type="ECO:0000259" key="5">
    <source>
        <dbReference type="Pfam" id="PF01965"/>
    </source>
</evidence>
<dbReference type="InterPro" id="IPR002818">
    <property type="entry name" value="DJ-1/PfpI"/>
</dbReference>
<keyword evidence="2" id="KW-0456">Lyase</keyword>
<evidence type="ECO:0000313" key="7">
    <source>
        <dbReference type="Proteomes" id="UP000785613"/>
    </source>
</evidence>
<dbReference type="PANTHER" id="PTHR48094:SF11">
    <property type="entry name" value="GLUTATHIONE-INDEPENDENT GLYOXALASE HSP31-RELATED"/>
    <property type="match status" value="1"/>
</dbReference>
<sequence>MTASQWLFHAVVTAGSGAHAVGAPGLLAAQALARSQLVAACVPGKPFTSDSHGARYRASHSITEAPMIKTMLRGGAWLAATLVLLAAAGYVYYRSLALDELPKANPQASVADLAYLKQAVAQKRGRILAVVSSAERGGPAMKRAGYELTELARAYYVFQVNGYEVDIASPQGGKPPERIDPDDMGETDYAFLNDPAAQAKVVNSMALADVDARRYAAVYFVGGKGAMHDLPDNPDVARIVNEVATRGVVGAVCHGPAALLGVKRADGKALLAGRRMTAFTNEEELFLVKDARTRFGFLLEERATAEGARFVAGPKYLDNTIVDGRLVTGQNAWSTWSVAEAMVAALGHRPVARERSAEEISVRLLATYHRAGLDAASAEQAALPRFDKMLVLMHSVVAAMQWRAADAVNLQRLAKG</sequence>
<keyword evidence="4" id="KW-0472">Membrane</keyword>
<dbReference type="SUPFAM" id="SSF52317">
    <property type="entry name" value="Class I glutamine amidotransferase-like"/>
    <property type="match status" value="1"/>
</dbReference>